<dbReference type="InterPro" id="IPR011542">
    <property type="entry name" value="SUF_FeS_clus_asmbl_SufD"/>
</dbReference>
<feature type="domain" description="SUF system FeS cluster assembly SufBD core" evidence="2">
    <location>
        <begin position="166"/>
        <end position="393"/>
    </location>
</feature>
<dbReference type="InterPro" id="IPR055346">
    <property type="entry name" value="Fe-S_cluster_assembly_SufBD"/>
</dbReference>
<feature type="domain" description="SUF system FeS cluster assembly SufBD N-terminal" evidence="3">
    <location>
        <begin position="25"/>
        <end position="158"/>
    </location>
</feature>
<dbReference type="SUPFAM" id="SSF101960">
    <property type="entry name" value="Stabilizer of iron transporter SufD"/>
    <property type="match status" value="1"/>
</dbReference>
<proteinExistence type="inferred from homology"/>
<evidence type="ECO:0000259" key="3">
    <source>
        <dbReference type="Pfam" id="PF19295"/>
    </source>
</evidence>
<dbReference type="NCBIfam" id="TIGR01981">
    <property type="entry name" value="sufD"/>
    <property type="match status" value="1"/>
</dbReference>
<gene>
    <name evidence="4" type="primary">sufD</name>
    <name evidence="4" type="ORF">ACFOKA_09805</name>
</gene>
<organism evidence="4 5">
    <name type="scientific">Kordiimonas pumila</name>
    <dbReference type="NCBI Taxonomy" id="2161677"/>
    <lineage>
        <taxon>Bacteria</taxon>
        <taxon>Pseudomonadati</taxon>
        <taxon>Pseudomonadota</taxon>
        <taxon>Alphaproteobacteria</taxon>
        <taxon>Kordiimonadales</taxon>
        <taxon>Kordiimonadaceae</taxon>
        <taxon>Kordiimonas</taxon>
    </lineage>
</organism>
<protein>
    <submittedName>
        <fullName evidence="4">Fe-S cluster assembly protein SufD</fullName>
    </submittedName>
</protein>
<dbReference type="Pfam" id="PF01458">
    <property type="entry name" value="SUFBD_core"/>
    <property type="match status" value="1"/>
</dbReference>
<evidence type="ECO:0000256" key="1">
    <source>
        <dbReference type="ARBA" id="ARBA00043967"/>
    </source>
</evidence>
<dbReference type="InterPro" id="IPR037284">
    <property type="entry name" value="SUF_FeS_clus_asmbl_SufBD_sf"/>
</dbReference>
<dbReference type="RefSeq" id="WP_194214117.1">
    <property type="nucleotide sequence ID" value="NZ_CP061205.1"/>
</dbReference>
<sequence>MDQHIIEGYKTQLDSLLGTVPGTDPLRLSAMKEFADKAFPTAKTENWRYSDIRSLNKDLYALAQPAPETPDLPDALSEVAARFVFVNGRYDETLSDLGDLWQAMPIRSLSNHFMSNPDRAGELVRGIDSVSLLNTALLRDGMVFSIPTGVEIDDPIEIIHIMTGTDKSAGHVRHVVELGEQASATIVEHFIGTDAHYWTNSLLQARVNEGAKLRHIHLQEEGKNAIHTAKAFVYLGAEADYQGTSIALGGKTSRFEVHARILADGAHAAINGVALAATGQSHDMLTQVEHTVPNATSDQVFRTVADSQGKTSFQGKIIVAKDAQKTEANQSFKALVFDKTAEANAKPELEILADDVKCSHGATVGQLDEKAIFYLTSRGIDPVTARQMLVEAFTTDALTTVGNADIEAALMARITGWMSARADKASLKAAADK</sequence>
<dbReference type="Proteomes" id="UP001595444">
    <property type="component" value="Unassembled WGS sequence"/>
</dbReference>
<evidence type="ECO:0000313" key="5">
    <source>
        <dbReference type="Proteomes" id="UP001595444"/>
    </source>
</evidence>
<dbReference type="InterPro" id="IPR045595">
    <property type="entry name" value="SufBD_N"/>
</dbReference>
<keyword evidence="5" id="KW-1185">Reference proteome</keyword>
<name>A0ABV7D6A3_9PROT</name>
<dbReference type="EMBL" id="JBHRSL010000010">
    <property type="protein sequence ID" value="MFC3052197.1"/>
    <property type="molecule type" value="Genomic_DNA"/>
</dbReference>
<accession>A0ABV7D6A3</accession>
<evidence type="ECO:0000259" key="2">
    <source>
        <dbReference type="Pfam" id="PF01458"/>
    </source>
</evidence>
<reference evidence="5" key="1">
    <citation type="journal article" date="2019" name="Int. J. Syst. Evol. Microbiol.">
        <title>The Global Catalogue of Microorganisms (GCM) 10K type strain sequencing project: providing services to taxonomists for standard genome sequencing and annotation.</title>
        <authorList>
            <consortium name="The Broad Institute Genomics Platform"/>
            <consortium name="The Broad Institute Genome Sequencing Center for Infectious Disease"/>
            <person name="Wu L."/>
            <person name="Ma J."/>
        </authorList>
    </citation>
    <scope>NUCLEOTIDE SEQUENCE [LARGE SCALE GENOMIC DNA]</scope>
    <source>
        <strain evidence="5">KCTC 62164</strain>
    </source>
</reference>
<evidence type="ECO:0000313" key="4">
    <source>
        <dbReference type="EMBL" id="MFC3052197.1"/>
    </source>
</evidence>
<dbReference type="PANTHER" id="PTHR43575:SF1">
    <property type="entry name" value="PROTEIN ABCI7, CHLOROPLASTIC"/>
    <property type="match status" value="1"/>
</dbReference>
<comment type="similarity">
    <text evidence="1">Belongs to the iron-sulfur cluster assembly SufBD family.</text>
</comment>
<dbReference type="InterPro" id="IPR000825">
    <property type="entry name" value="SUF_FeS_clus_asmbl_SufBD_core"/>
</dbReference>
<dbReference type="Pfam" id="PF19295">
    <property type="entry name" value="SufBD_N"/>
    <property type="match status" value="1"/>
</dbReference>
<comment type="caution">
    <text evidence="4">The sequence shown here is derived from an EMBL/GenBank/DDBJ whole genome shotgun (WGS) entry which is preliminary data.</text>
</comment>
<dbReference type="PANTHER" id="PTHR43575">
    <property type="entry name" value="PROTEIN ABCI7, CHLOROPLASTIC"/>
    <property type="match status" value="1"/>
</dbReference>